<comment type="caution">
    <text evidence="15">The sequence shown here is derived from an EMBL/GenBank/DDBJ whole genome shotgun (WGS) entry which is preliminary data.</text>
</comment>
<reference evidence="15 16" key="1">
    <citation type="submission" date="2023-12" db="EMBL/GenBank/DDBJ databases">
        <title>the genome sequence of Hyalangium sp. s54d21.</title>
        <authorList>
            <person name="Zhang X."/>
        </authorList>
    </citation>
    <scope>NUCLEOTIDE SEQUENCE [LARGE SCALE GENOMIC DNA]</scope>
    <source>
        <strain evidence="16">s54d21</strain>
    </source>
</reference>
<proteinExistence type="inferred from homology"/>
<keyword evidence="4 10" id="KW-1134">Transmembrane beta strand</keyword>
<dbReference type="Pfam" id="PF00593">
    <property type="entry name" value="TonB_dep_Rec_b-barrel"/>
    <property type="match status" value="1"/>
</dbReference>
<dbReference type="PANTHER" id="PTHR32552:SF83">
    <property type="entry name" value="BLR3904 PROTEIN"/>
    <property type="match status" value="1"/>
</dbReference>
<feature type="compositionally biased region" description="Low complexity" evidence="12">
    <location>
        <begin position="46"/>
        <end position="61"/>
    </location>
</feature>
<dbReference type="Gene3D" id="2.170.130.10">
    <property type="entry name" value="TonB-dependent receptor, plug domain"/>
    <property type="match status" value="1"/>
</dbReference>
<dbReference type="InterPro" id="IPR037066">
    <property type="entry name" value="Plug_dom_sf"/>
</dbReference>
<dbReference type="Pfam" id="PF07715">
    <property type="entry name" value="Plug"/>
    <property type="match status" value="1"/>
</dbReference>
<feature type="domain" description="TonB-dependent receptor plug" evidence="14">
    <location>
        <begin position="107"/>
        <end position="205"/>
    </location>
</feature>
<name>A0ABU5GWC4_9BACT</name>
<feature type="domain" description="TonB-dependent receptor-like beta-barrel" evidence="13">
    <location>
        <begin position="279"/>
        <end position="731"/>
    </location>
</feature>
<dbReference type="InterPro" id="IPR010105">
    <property type="entry name" value="TonB_sidphr_rcpt"/>
</dbReference>
<dbReference type="PANTHER" id="PTHR32552">
    <property type="entry name" value="FERRICHROME IRON RECEPTOR-RELATED"/>
    <property type="match status" value="1"/>
</dbReference>
<evidence type="ECO:0000256" key="2">
    <source>
        <dbReference type="ARBA" id="ARBA00009810"/>
    </source>
</evidence>
<evidence type="ECO:0000259" key="13">
    <source>
        <dbReference type="Pfam" id="PF00593"/>
    </source>
</evidence>
<keyword evidence="16" id="KW-1185">Reference proteome</keyword>
<comment type="similarity">
    <text evidence="2 10 11">Belongs to the TonB-dependent receptor family.</text>
</comment>
<dbReference type="InterPro" id="IPR039426">
    <property type="entry name" value="TonB-dep_rcpt-like"/>
</dbReference>
<organism evidence="15 16">
    <name type="scientific">Hyalangium rubrum</name>
    <dbReference type="NCBI Taxonomy" id="3103134"/>
    <lineage>
        <taxon>Bacteria</taxon>
        <taxon>Pseudomonadati</taxon>
        <taxon>Myxococcota</taxon>
        <taxon>Myxococcia</taxon>
        <taxon>Myxococcales</taxon>
        <taxon>Cystobacterineae</taxon>
        <taxon>Archangiaceae</taxon>
        <taxon>Hyalangium</taxon>
    </lineage>
</organism>
<keyword evidence="9 10" id="KW-0998">Cell outer membrane</keyword>
<evidence type="ECO:0000256" key="12">
    <source>
        <dbReference type="SAM" id="MobiDB-lite"/>
    </source>
</evidence>
<keyword evidence="6 11" id="KW-0798">TonB box</keyword>
<evidence type="ECO:0000256" key="1">
    <source>
        <dbReference type="ARBA" id="ARBA00004571"/>
    </source>
</evidence>
<dbReference type="InterPro" id="IPR012910">
    <property type="entry name" value="Plug_dom"/>
</dbReference>
<dbReference type="EMBL" id="JAXIVS010000001">
    <property type="protein sequence ID" value="MDY7225480.1"/>
    <property type="molecule type" value="Genomic_DNA"/>
</dbReference>
<evidence type="ECO:0000313" key="16">
    <source>
        <dbReference type="Proteomes" id="UP001291309"/>
    </source>
</evidence>
<evidence type="ECO:0000256" key="6">
    <source>
        <dbReference type="ARBA" id="ARBA00023077"/>
    </source>
</evidence>
<evidence type="ECO:0000256" key="9">
    <source>
        <dbReference type="ARBA" id="ARBA00023237"/>
    </source>
</evidence>
<evidence type="ECO:0000313" key="15">
    <source>
        <dbReference type="EMBL" id="MDY7225480.1"/>
    </source>
</evidence>
<dbReference type="CDD" id="cd01347">
    <property type="entry name" value="ligand_gated_channel"/>
    <property type="match status" value="1"/>
</dbReference>
<dbReference type="SUPFAM" id="SSF56935">
    <property type="entry name" value="Porins"/>
    <property type="match status" value="1"/>
</dbReference>
<evidence type="ECO:0000256" key="5">
    <source>
        <dbReference type="ARBA" id="ARBA00022692"/>
    </source>
</evidence>
<accession>A0ABU5GWC4</accession>
<gene>
    <name evidence="15" type="ORF">SYV04_03765</name>
</gene>
<evidence type="ECO:0000256" key="3">
    <source>
        <dbReference type="ARBA" id="ARBA00022448"/>
    </source>
</evidence>
<evidence type="ECO:0000256" key="11">
    <source>
        <dbReference type="RuleBase" id="RU003357"/>
    </source>
</evidence>
<evidence type="ECO:0000259" key="14">
    <source>
        <dbReference type="Pfam" id="PF07715"/>
    </source>
</evidence>
<evidence type="ECO:0000256" key="7">
    <source>
        <dbReference type="ARBA" id="ARBA00023136"/>
    </source>
</evidence>
<comment type="subcellular location">
    <subcellularLocation>
        <location evidence="1 10">Cell outer membrane</location>
        <topology evidence="1 10">Multi-pass membrane protein</topology>
    </subcellularLocation>
</comment>
<evidence type="ECO:0000256" key="8">
    <source>
        <dbReference type="ARBA" id="ARBA00023170"/>
    </source>
</evidence>
<feature type="region of interest" description="Disordered" evidence="12">
    <location>
        <begin position="1"/>
        <end position="24"/>
    </location>
</feature>
<dbReference type="InterPro" id="IPR036942">
    <property type="entry name" value="Beta-barrel_TonB_sf"/>
</dbReference>
<evidence type="ECO:0000256" key="4">
    <source>
        <dbReference type="ARBA" id="ARBA00022452"/>
    </source>
</evidence>
<feature type="region of interest" description="Disordered" evidence="12">
    <location>
        <begin position="46"/>
        <end position="78"/>
    </location>
</feature>
<dbReference type="RefSeq" id="WP_321544190.1">
    <property type="nucleotide sequence ID" value="NZ_JAXIVS010000001.1"/>
</dbReference>
<evidence type="ECO:0000256" key="10">
    <source>
        <dbReference type="PROSITE-ProRule" id="PRU01360"/>
    </source>
</evidence>
<keyword evidence="3 10" id="KW-0813">Transport</keyword>
<dbReference type="Proteomes" id="UP001291309">
    <property type="component" value="Unassembled WGS sequence"/>
</dbReference>
<dbReference type="InterPro" id="IPR000531">
    <property type="entry name" value="Beta-barrel_TonB"/>
</dbReference>
<feature type="compositionally biased region" description="Basic residues" evidence="12">
    <location>
        <begin position="1"/>
        <end position="10"/>
    </location>
</feature>
<keyword evidence="8 15" id="KW-0675">Receptor</keyword>
<sequence>MSASKMRKAGIRSMKGTSGGLRGSLSPWGPAAVGLASALVSSGVLAQEATPPTETPSAPATEESRAAPAPQPAPPEAQYTIPTLDVQGEAESYRVEESNLTRLPAPLIDTPQTVTVVPEQVLEEQKATTVREALRNVSGITVSAGEAGRQGDSFILRGFSAQTDVSRDGVRDLGWYTRDTFNVEGVEVFFGPSAVLFGRGSTGGAINLATKKPQRSSFQEVSILGGTAPLGRLALDLNEAVSDRLQVRVNAAGQLANVASRNVVESNRAAIAPSLRYELGENTSADVDYLYQREDSVPDYGQPYFQGYPVSSTLDVPRETFYGVQGSDSERVNAHIVTGRIQHRFSKALQLTNTLRYGGVDRFARPTAPRGLTPAGAPTTVGRQRFETATDNTYLVDQLDLRGEFETGILKHTANVGIEWSRETRDQTRFNLEATNQPSGTNLPADLLDPDPEPDLSSVNRVFSTSNTSIQRTLAAYASEQLGITQYLQLVGSLRYDIFSTDYASTNNAGARTRLKNEDSFLNWRAGVVLHPMEKTSVYGMYGTSSNPSAEAGTLATGLESLEPEKNRILEVGAKADLLSDRLGLSAAVFRIEKTNGRVPNTDPNGPPQILEGRQRAEGYNVGVAGTVTDRWRMFANFTHIYSAILDHTNDYLEGQPLPNTPKNSVSLWTTYEVIDNLTLGGGAIYQSVTTVNNPASATAAFTKVPNFWRFDAYAGYTWGKVQLQLNLNNLTDKLYYAQYYAGHAVPAEGRTVSLAGTYRF</sequence>
<keyword evidence="7 10" id="KW-0472">Membrane</keyword>
<dbReference type="PROSITE" id="PS52016">
    <property type="entry name" value="TONB_DEPENDENT_REC_3"/>
    <property type="match status" value="1"/>
</dbReference>
<keyword evidence="5 10" id="KW-0812">Transmembrane</keyword>
<dbReference type="NCBIfam" id="TIGR01783">
    <property type="entry name" value="TonB-siderophor"/>
    <property type="match status" value="1"/>
</dbReference>
<dbReference type="Gene3D" id="2.40.170.20">
    <property type="entry name" value="TonB-dependent receptor, beta-barrel domain"/>
    <property type="match status" value="1"/>
</dbReference>
<protein>
    <submittedName>
        <fullName evidence="15">TonB-dependent siderophore receptor</fullName>
    </submittedName>
</protein>